<name>A0A9P8T553_9ASCO</name>
<evidence type="ECO:0000256" key="1">
    <source>
        <dbReference type="SAM" id="Coils"/>
    </source>
</evidence>
<organism evidence="3 4">
    <name type="scientific">Ogataea philodendri</name>
    <dbReference type="NCBI Taxonomy" id="1378263"/>
    <lineage>
        <taxon>Eukaryota</taxon>
        <taxon>Fungi</taxon>
        <taxon>Dikarya</taxon>
        <taxon>Ascomycota</taxon>
        <taxon>Saccharomycotina</taxon>
        <taxon>Pichiomycetes</taxon>
        <taxon>Pichiales</taxon>
        <taxon>Pichiaceae</taxon>
        <taxon>Ogataea</taxon>
    </lineage>
</organism>
<reference evidence="3" key="2">
    <citation type="submission" date="2021-01" db="EMBL/GenBank/DDBJ databases">
        <authorList>
            <person name="Schikora-Tamarit M.A."/>
        </authorList>
    </citation>
    <scope>NUCLEOTIDE SEQUENCE</scope>
    <source>
        <strain evidence="3">CBS6075</strain>
    </source>
</reference>
<protein>
    <recommendedName>
        <fullName evidence="2">CAP-Gly domain-containing protein</fullName>
    </recommendedName>
</protein>
<feature type="coiled-coil region" evidence="1">
    <location>
        <begin position="583"/>
        <end position="655"/>
    </location>
</feature>
<keyword evidence="4" id="KW-1185">Reference proteome</keyword>
<comment type="caution">
    <text evidence="3">The sequence shown here is derived from an EMBL/GenBank/DDBJ whole genome shotgun (WGS) entry which is preliminary data.</text>
</comment>
<dbReference type="Pfam" id="PF01302">
    <property type="entry name" value="CAP_GLY"/>
    <property type="match status" value="1"/>
</dbReference>
<reference evidence="3" key="1">
    <citation type="journal article" date="2021" name="Open Biol.">
        <title>Shared evolutionary footprints suggest mitochondrial oxidative damage underlies multiple complex I losses in fungi.</title>
        <authorList>
            <person name="Schikora-Tamarit M.A."/>
            <person name="Marcet-Houben M."/>
            <person name="Nosek J."/>
            <person name="Gabaldon T."/>
        </authorList>
    </citation>
    <scope>NUCLEOTIDE SEQUENCE</scope>
    <source>
        <strain evidence="3">CBS6075</strain>
    </source>
</reference>
<dbReference type="RefSeq" id="XP_046061148.1">
    <property type="nucleotide sequence ID" value="XM_046205178.1"/>
</dbReference>
<feature type="domain" description="CAP-Gly" evidence="2">
    <location>
        <begin position="21"/>
        <end position="63"/>
    </location>
</feature>
<dbReference type="Proteomes" id="UP000769157">
    <property type="component" value="Unassembled WGS sequence"/>
</dbReference>
<gene>
    <name evidence="3" type="ORF">OGAPHI_004133</name>
</gene>
<feature type="coiled-coil region" evidence="1">
    <location>
        <begin position="81"/>
        <end position="297"/>
    </location>
</feature>
<evidence type="ECO:0000313" key="4">
    <source>
        <dbReference type="Proteomes" id="UP000769157"/>
    </source>
</evidence>
<dbReference type="SMART" id="SM01052">
    <property type="entry name" value="CAP_GLY"/>
    <property type="match status" value="1"/>
</dbReference>
<dbReference type="PROSITE" id="PS50245">
    <property type="entry name" value="CAP_GLY_2"/>
    <property type="match status" value="1"/>
</dbReference>
<dbReference type="InterPro" id="IPR036859">
    <property type="entry name" value="CAP-Gly_dom_sf"/>
</dbReference>
<dbReference type="EMBL" id="JAEUBE010000295">
    <property type="protein sequence ID" value="KAH3665944.1"/>
    <property type="molecule type" value="Genomic_DNA"/>
</dbReference>
<dbReference type="GeneID" id="70236098"/>
<dbReference type="SUPFAM" id="SSF74924">
    <property type="entry name" value="Cap-Gly domain"/>
    <property type="match status" value="1"/>
</dbReference>
<dbReference type="AlphaFoldDB" id="A0A9P8T553"/>
<dbReference type="OrthoDB" id="2130750at2759"/>
<dbReference type="InterPro" id="IPR000938">
    <property type="entry name" value="CAP-Gly_domain"/>
</dbReference>
<dbReference type="PROSITE" id="PS00845">
    <property type="entry name" value="CAP_GLY_1"/>
    <property type="match status" value="1"/>
</dbReference>
<evidence type="ECO:0000259" key="2">
    <source>
        <dbReference type="PROSITE" id="PS50245"/>
    </source>
</evidence>
<keyword evidence="1" id="KW-0175">Coiled coil</keyword>
<dbReference type="Gene3D" id="2.30.30.190">
    <property type="entry name" value="CAP Gly-rich-like domain"/>
    <property type="match status" value="1"/>
</dbReference>
<sequence>MHKVDDRVSVNGVEGTIQFIGPTEFKPGEWIGVALDTPVGKNDGSVDGVRYFTVDQGYGVFVRPTMLQNSGSNESRLKAVVRTLEDKVQTLRGQIDDLNNQLNVSKSAVTALEDSLEREIIDKMTLNERLELLEQNSKSSQLGEVTRPNDNAELEQYLLQIEQLRKLNMDLQSKVSLLSDSEMIIESLTVQNTEQADKLAEYKLAIEELENIVELDKDLEQNHLEVEAELKLEIDQLKQLLKDKADTIKNLELKLVKLERTVSVQRPDPVSKVDQSSEKLMAQLRHQESQLIKLRSQLDFWRVLALTEKLSLEEYSGFVSEVDDVSDQLFAMAKLVKFKVLCQQFEDFFVSQIGDVNNLDDYVFQWQCLENAYRLGALALEIGCIMKTCEYYKEVPEEVLSKTNDYMNSFELRYERNDYDLALEFSFDGPVKNREFTLMTLLLAMHTLEYCLLFIGTLQSGMILNEVRYGFTEEKKGLELLMDRVDREIRRLEDLEKQNCGLMNSIDLKIPQIDGFLSNLKDLDQRIKLGQEIVVFGNLVPPIDPTIHPLELEQAILPPSGTWVSVKETMVVDNSSSDQQQLVDELKLKISVLQGKLGKHESEELELIELTKSLESMKLSNTELTGKYEDVRRDYEEIRAKLQDTEKRLRLFGDESTQETYREFQNYDRAELVGEVASLRTLVSKLDRFNRSNEHHVLSKELDFIEEVSQLPKWDLSTDIDQKLDFEKLFKNMEEFKVPKLSQNGNNALKLHTKMMNIMMG</sequence>
<accession>A0A9P8T553</accession>
<proteinExistence type="predicted"/>
<dbReference type="PANTHER" id="PTHR18916">
    <property type="entry name" value="DYNACTIN 1-RELATED MICROTUBULE-BINDING"/>
    <property type="match status" value="1"/>
</dbReference>
<evidence type="ECO:0000313" key="3">
    <source>
        <dbReference type="EMBL" id="KAH3665944.1"/>
    </source>
</evidence>